<comment type="pathway">
    <text evidence="2 11">Porphyrin-containing compound metabolism; protoporphyrin-IX biosynthesis; protoporphyrin-IX from protoporphyrinogen-IX: step 1/1.</text>
</comment>
<evidence type="ECO:0000259" key="12">
    <source>
        <dbReference type="Pfam" id="PF01593"/>
    </source>
</evidence>
<proteinExistence type="inferred from homology"/>
<dbReference type="GO" id="GO:0005743">
    <property type="term" value="C:mitochondrial inner membrane"/>
    <property type="evidence" value="ECO:0007669"/>
    <property type="project" value="UniProtKB-SubCell"/>
</dbReference>
<dbReference type="InterPro" id="IPR004572">
    <property type="entry name" value="Protoporphyrinogen_oxidase"/>
</dbReference>
<accession>A0AAD6HA11</accession>
<comment type="catalytic activity">
    <reaction evidence="10 11">
        <text>protoporphyrinogen IX + 3 O2 = protoporphyrin IX + 3 H2O2</text>
        <dbReference type="Rhea" id="RHEA:25576"/>
        <dbReference type="ChEBI" id="CHEBI:15379"/>
        <dbReference type="ChEBI" id="CHEBI:16240"/>
        <dbReference type="ChEBI" id="CHEBI:57306"/>
        <dbReference type="ChEBI" id="CHEBI:57307"/>
        <dbReference type="EC" id="1.3.3.4"/>
    </reaction>
</comment>
<dbReference type="EMBL" id="JAQJAN010000024">
    <property type="protein sequence ID" value="KAJ5700925.1"/>
    <property type="molecule type" value="Genomic_DNA"/>
</dbReference>
<comment type="subcellular location">
    <subcellularLocation>
        <location evidence="11">Mitochondrion inner membrane</location>
    </subcellularLocation>
</comment>
<dbReference type="AlphaFoldDB" id="A0AAD6HA11"/>
<feature type="domain" description="Amine oxidase" evidence="12">
    <location>
        <begin position="38"/>
        <end position="566"/>
    </location>
</feature>
<dbReference type="PANTHER" id="PTHR42923">
    <property type="entry name" value="PROTOPORPHYRINOGEN OXIDASE"/>
    <property type="match status" value="1"/>
</dbReference>
<keyword evidence="8 11" id="KW-0350">Heme biosynthesis</keyword>
<keyword evidence="7 11" id="KW-0560">Oxidoreductase</keyword>
<evidence type="ECO:0000256" key="3">
    <source>
        <dbReference type="ARBA" id="ARBA00010551"/>
    </source>
</evidence>
<evidence type="ECO:0000256" key="9">
    <source>
        <dbReference type="ARBA" id="ARBA00023244"/>
    </source>
</evidence>
<keyword evidence="14" id="KW-1185">Reference proteome</keyword>
<organism evidence="13 14">
    <name type="scientific">Penicillium malachiteum</name>
    <dbReference type="NCBI Taxonomy" id="1324776"/>
    <lineage>
        <taxon>Eukaryota</taxon>
        <taxon>Fungi</taxon>
        <taxon>Dikarya</taxon>
        <taxon>Ascomycota</taxon>
        <taxon>Pezizomycotina</taxon>
        <taxon>Eurotiomycetes</taxon>
        <taxon>Eurotiomycetidae</taxon>
        <taxon>Eurotiales</taxon>
        <taxon>Aspergillaceae</taxon>
        <taxon>Penicillium</taxon>
    </lineage>
</organism>
<dbReference type="GO" id="GO:0004729">
    <property type="term" value="F:oxygen-dependent protoporphyrinogen oxidase activity"/>
    <property type="evidence" value="ECO:0007669"/>
    <property type="project" value="UniProtKB-UniRule"/>
</dbReference>
<dbReference type="InterPro" id="IPR050464">
    <property type="entry name" value="Zeta_carotene_desat/Oxidored"/>
</dbReference>
<dbReference type="SUPFAM" id="SSF54373">
    <property type="entry name" value="FAD-linked reductases, C-terminal domain"/>
    <property type="match status" value="1"/>
</dbReference>
<dbReference type="NCBIfam" id="TIGR00562">
    <property type="entry name" value="proto_IX_ox"/>
    <property type="match status" value="1"/>
</dbReference>
<evidence type="ECO:0000256" key="10">
    <source>
        <dbReference type="ARBA" id="ARBA00047554"/>
    </source>
</evidence>
<dbReference type="GO" id="GO:0006782">
    <property type="term" value="P:protoporphyrinogen IX biosynthetic process"/>
    <property type="evidence" value="ECO:0007669"/>
    <property type="project" value="UniProtKB-UniRule"/>
</dbReference>
<evidence type="ECO:0000313" key="13">
    <source>
        <dbReference type="EMBL" id="KAJ5700925.1"/>
    </source>
</evidence>
<name>A0AAD6HA11_9EURO</name>
<dbReference type="SUPFAM" id="SSF51905">
    <property type="entry name" value="FAD/NAD(P)-binding domain"/>
    <property type="match status" value="1"/>
</dbReference>
<comment type="function">
    <text evidence="1 11">Catalyzes the 6-electron oxidation of protoporphyrinogen-IX to form protoporphyrin-IX.</text>
</comment>
<evidence type="ECO:0000256" key="6">
    <source>
        <dbReference type="ARBA" id="ARBA00022827"/>
    </source>
</evidence>
<comment type="caution">
    <text evidence="13">The sequence shown here is derived from an EMBL/GenBank/DDBJ whole genome shotgun (WGS) entry which is preliminary data.</text>
</comment>
<protein>
    <recommendedName>
        <fullName evidence="4 11">Protoporphyrinogen oxidase</fullName>
        <ecNumber evidence="4 11">1.3.3.4</ecNumber>
    </recommendedName>
</protein>
<evidence type="ECO:0000256" key="7">
    <source>
        <dbReference type="ARBA" id="ARBA00023002"/>
    </source>
</evidence>
<reference evidence="13" key="2">
    <citation type="submission" date="2023-01" db="EMBL/GenBank/DDBJ databases">
        <authorList>
            <person name="Petersen C."/>
        </authorList>
    </citation>
    <scope>NUCLEOTIDE SEQUENCE</scope>
    <source>
        <strain evidence="13">IBT 17514</strain>
    </source>
</reference>
<dbReference type="InterPro" id="IPR036188">
    <property type="entry name" value="FAD/NAD-bd_sf"/>
</dbReference>
<sequence>MRSLCASSIGRLKLRVRATVLPCQQRTFKAAVVGGGVTGLTAAWQLSHDPQCSEVTVYEKSPRLGGWMSSELVSASRGDVLFEYGPRTLKSGTESFGTWWLANQLGIEGDILWSPMNSGAATNRYLYYPDHLVRVPAPIKGLSTFGNLKYLLNTLRNEPVFNTVIPGILFESFKPPRTPDQWSNDESVADFISRRFTPEMAENLVSAFMHGIYAGDIDKLSAQALLGRIRNMDDTGIVRGILDRIIMPGKPWGLMDHALFQHAAADSRIRYPEPHYGKLYERIRNKLTHAATFSFKRGTQQLTDGLADALAKSPKVNVRTNSEVQSIRRMKTSDDIYINAHGSQRHGYDRVIASLPAPALAGLLGSATNHPDQFLPHQSIKKLSQHNYATSVMVVNLYYPNLDPVYFDGFGYLIPRSIPFEQNPECALGVIFATASSVGLNFTSPLTNVTEQDVISQDTAPGVKFTVMMGGHYWDHWKDSDYPDHESATKMARSVLERHLGITAEPELARSRMQKNAIPQYTVGHLDRMYDLSKTVRDEFNRRLILAGNWYTGVGVNDCVRSGLLAGSFGTGSRKLSQDPHLHGGWRDHNFWEWNLEGGIPTAPVTWL</sequence>
<dbReference type="EC" id="1.3.3.4" evidence="4 11"/>
<keyword evidence="6 11" id="KW-0274">FAD</keyword>
<gene>
    <name evidence="13" type="ORF">N7493_011971</name>
</gene>
<evidence type="ECO:0000313" key="14">
    <source>
        <dbReference type="Proteomes" id="UP001215712"/>
    </source>
</evidence>
<dbReference type="Proteomes" id="UP001215712">
    <property type="component" value="Unassembled WGS sequence"/>
</dbReference>
<dbReference type="Gene3D" id="3.50.50.60">
    <property type="entry name" value="FAD/NAD(P)-binding domain"/>
    <property type="match status" value="1"/>
</dbReference>
<keyword evidence="5 11" id="KW-0285">Flavoprotein</keyword>
<evidence type="ECO:0000256" key="1">
    <source>
        <dbReference type="ARBA" id="ARBA00002600"/>
    </source>
</evidence>
<evidence type="ECO:0000256" key="11">
    <source>
        <dbReference type="RuleBase" id="RU367069"/>
    </source>
</evidence>
<keyword evidence="9 11" id="KW-0627">Porphyrin biosynthesis</keyword>
<dbReference type="InterPro" id="IPR002937">
    <property type="entry name" value="Amino_oxidase"/>
</dbReference>
<dbReference type="Pfam" id="PF01593">
    <property type="entry name" value="Amino_oxidase"/>
    <property type="match status" value="1"/>
</dbReference>
<dbReference type="PANTHER" id="PTHR42923:SF3">
    <property type="entry name" value="PROTOPORPHYRINOGEN OXIDASE"/>
    <property type="match status" value="1"/>
</dbReference>
<evidence type="ECO:0000256" key="2">
    <source>
        <dbReference type="ARBA" id="ARBA00005073"/>
    </source>
</evidence>
<evidence type="ECO:0000256" key="8">
    <source>
        <dbReference type="ARBA" id="ARBA00023133"/>
    </source>
</evidence>
<reference evidence="13" key="1">
    <citation type="journal article" date="2023" name="IMA Fungus">
        <title>Comparative genomic study of the Penicillium genus elucidates a diverse pangenome and 15 lateral gene transfer events.</title>
        <authorList>
            <person name="Petersen C."/>
            <person name="Sorensen T."/>
            <person name="Nielsen M.R."/>
            <person name="Sondergaard T.E."/>
            <person name="Sorensen J.L."/>
            <person name="Fitzpatrick D.A."/>
            <person name="Frisvad J.C."/>
            <person name="Nielsen K.L."/>
        </authorList>
    </citation>
    <scope>NUCLEOTIDE SEQUENCE</scope>
    <source>
        <strain evidence="13">IBT 17514</strain>
    </source>
</reference>
<evidence type="ECO:0000256" key="4">
    <source>
        <dbReference type="ARBA" id="ARBA00012867"/>
    </source>
</evidence>
<evidence type="ECO:0000256" key="5">
    <source>
        <dbReference type="ARBA" id="ARBA00022630"/>
    </source>
</evidence>
<comment type="cofactor">
    <cofactor evidence="11">
        <name>FAD</name>
        <dbReference type="ChEBI" id="CHEBI:57692"/>
    </cofactor>
    <text evidence="11">Binds 1 FAD per subunit.</text>
</comment>
<comment type="similarity">
    <text evidence="3 11">Belongs to the protoporphyrinogen/coproporphyrinogen oxidase family. Protoporphyrinogen oxidase subfamily.</text>
</comment>